<dbReference type="InterPro" id="IPR006311">
    <property type="entry name" value="TAT_signal"/>
</dbReference>
<dbReference type="Gene3D" id="3.60.10.10">
    <property type="entry name" value="Endonuclease/exonuclease/phosphatase"/>
    <property type="match status" value="1"/>
</dbReference>
<name>A0ABW4EUB1_9PSEU</name>
<accession>A0ABW4EUB1</accession>
<keyword evidence="5" id="KW-1185">Reference proteome</keyword>
<reference evidence="5" key="1">
    <citation type="journal article" date="2019" name="Int. J. Syst. Evol. Microbiol.">
        <title>The Global Catalogue of Microorganisms (GCM) 10K type strain sequencing project: providing services to taxonomists for standard genome sequencing and annotation.</title>
        <authorList>
            <consortium name="The Broad Institute Genomics Platform"/>
            <consortium name="The Broad Institute Genome Sequencing Center for Infectious Disease"/>
            <person name="Wu L."/>
            <person name="Ma J."/>
        </authorList>
    </citation>
    <scope>NUCLEOTIDE SEQUENCE [LARGE SCALE GENOMIC DNA]</scope>
    <source>
        <strain evidence="5">CCM 7043</strain>
    </source>
</reference>
<dbReference type="Pfam" id="PF03372">
    <property type="entry name" value="Exo_endo_phos"/>
    <property type="match status" value="1"/>
</dbReference>
<keyword evidence="4" id="KW-0255">Endonuclease</keyword>
<dbReference type="Proteomes" id="UP001597114">
    <property type="component" value="Unassembled WGS sequence"/>
</dbReference>
<organism evidence="4 5">
    <name type="scientific">Pseudonocardia yunnanensis</name>
    <dbReference type="NCBI Taxonomy" id="58107"/>
    <lineage>
        <taxon>Bacteria</taxon>
        <taxon>Bacillati</taxon>
        <taxon>Actinomycetota</taxon>
        <taxon>Actinomycetes</taxon>
        <taxon>Pseudonocardiales</taxon>
        <taxon>Pseudonocardiaceae</taxon>
        <taxon>Pseudonocardia</taxon>
    </lineage>
</organism>
<evidence type="ECO:0000256" key="1">
    <source>
        <dbReference type="SAM" id="MobiDB-lite"/>
    </source>
</evidence>
<feature type="signal peptide" evidence="2">
    <location>
        <begin position="1"/>
        <end position="32"/>
    </location>
</feature>
<dbReference type="CDD" id="cd04486">
    <property type="entry name" value="YhcR_OBF_like"/>
    <property type="match status" value="1"/>
</dbReference>
<dbReference type="PROSITE" id="PS51318">
    <property type="entry name" value="TAT"/>
    <property type="match status" value="1"/>
</dbReference>
<dbReference type="PANTHER" id="PTHR42834">
    <property type="entry name" value="ENDONUCLEASE/EXONUCLEASE/PHOSPHATASE FAMILY PROTEIN (AFU_ORTHOLOGUE AFUA_3G09210)"/>
    <property type="match status" value="1"/>
</dbReference>
<dbReference type="GO" id="GO:0004519">
    <property type="term" value="F:endonuclease activity"/>
    <property type="evidence" value="ECO:0007669"/>
    <property type="project" value="UniProtKB-KW"/>
</dbReference>
<protein>
    <submittedName>
        <fullName evidence="4">Endonuclease/exonuclease/phosphatase family protein</fullName>
    </submittedName>
</protein>
<keyword evidence="4" id="KW-0540">Nuclease</keyword>
<gene>
    <name evidence="4" type="ORF">ACFSJD_09890</name>
</gene>
<dbReference type="EMBL" id="JBHUCO010000011">
    <property type="protein sequence ID" value="MFD1517800.1"/>
    <property type="molecule type" value="Genomic_DNA"/>
</dbReference>
<dbReference type="InterPro" id="IPR036691">
    <property type="entry name" value="Endo/exonu/phosph_ase_sf"/>
</dbReference>
<dbReference type="InterPro" id="IPR005135">
    <property type="entry name" value="Endo/exonuclease/phosphatase"/>
</dbReference>
<feature type="region of interest" description="Disordered" evidence="1">
    <location>
        <begin position="663"/>
        <end position="685"/>
    </location>
</feature>
<dbReference type="SUPFAM" id="SSF56219">
    <property type="entry name" value="DNase I-like"/>
    <property type="match status" value="1"/>
</dbReference>
<sequence>MTSLRRNACRAVAAITVAGVAGLAVLVAPASAAPSPGPVIAEVYGGGGNSGTTLTRDFIELATAGTTPASVADMSVQYLPGSPSASSRWQATPLSGSVNPGGRLLVAEAAGGGGTVELPTPDVTGSINMSATTGTVALVNGTTPLTCVTAADCAADSRIIDLVGYGSAVVRETNPAPAPSATTSVFRTTSVDTDDNAADFVAGPPTPQNAAGGEAGGPSEATDARIRDVQGTTRTSPLVGKSVRVPGVVTATRGFGSSRGFWIQDPQPDNDPRTSEGLLVFTGSVTPTVAVGDAVTVTGTVAEYRPESGYQTTTELTGATWTTESGGHELPEPVVITENTVPGEYVPQPGGSIESLPLEPSRYALDFWEAHEGELVSVADVRAVSGTTDFDEVFVTTKPNEHPSARGGSVYLGYDQTNTGIVKVQSLIPFSQRPFPQANTGDVLTGITSGPVEYSQFGGYTIQASVLGELKDNGLAPEVTRKRNGGELAVATYNVENLSAADDQAKFDGLARGITDHLGSPDIVTLEEIQDDNGPTGTNDGVVAADQTLKRFVDAIVAAGGPRYEWRQINPQDMTDGGEPGGNIRVGFLFDPKRVSFVDRPGGDATTAVDVVMDEKGKNPHLSISPGRVDPTNPAWQTSRKPLAGEFVFHGKTVFIVANHFASKGGDQPTHGINQPPDRSSEAQRVQQATVLRGFIDKLLAADPNAGLVVAGDLNDYQFSPTLQILTQGDALTALMNTLPENERYSYVFDGNSQVLDHILVSKAVKKVDYDVVHINSEFAQRSSDHDPQIVLFKN</sequence>
<feature type="region of interest" description="Disordered" evidence="1">
    <location>
        <begin position="197"/>
        <end position="225"/>
    </location>
</feature>
<keyword evidence="4" id="KW-0378">Hydrolase</keyword>
<evidence type="ECO:0000259" key="3">
    <source>
        <dbReference type="PROSITE" id="PS51841"/>
    </source>
</evidence>
<evidence type="ECO:0000313" key="5">
    <source>
        <dbReference type="Proteomes" id="UP001597114"/>
    </source>
</evidence>
<dbReference type="PANTHER" id="PTHR42834:SF1">
    <property type="entry name" value="ENDONUCLEASE_EXONUCLEASE_PHOSPHATASE FAMILY PROTEIN (AFU_ORTHOLOGUE AFUA_3G09210)"/>
    <property type="match status" value="1"/>
</dbReference>
<dbReference type="RefSeq" id="WP_344724566.1">
    <property type="nucleotide sequence ID" value="NZ_BAAAUS010000026.1"/>
</dbReference>
<keyword evidence="2" id="KW-0732">Signal</keyword>
<dbReference type="PROSITE" id="PS51841">
    <property type="entry name" value="LTD"/>
    <property type="match status" value="1"/>
</dbReference>
<feature type="chain" id="PRO_5046479663" evidence="2">
    <location>
        <begin position="33"/>
        <end position="795"/>
    </location>
</feature>
<feature type="domain" description="LTD" evidence="3">
    <location>
        <begin position="28"/>
        <end position="167"/>
    </location>
</feature>
<evidence type="ECO:0000313" key="4">
    <source>
        <dbReference type="EMBL" id="MFD1517800.1"/>
    </source>
</evidence>
<evidence type="ECO:0000256" key="2">
    <source>
        <dbReference type="SAM" id="SignalP"/>
    </source>
</evidence>
<comment type="caution">
    <text evidence="4">The sequence shown here is derived from an EMBL/GenBank/DDBJ whole genome shotgun (WGS) entry which is preliminary data.</text>
</comment>
<dbReference type="InterPro" id="IPR001322">
    <property type="entry name" value="Lamin_tail_dom"/>
</dbReference>
<proteinExistence type="predicted"/>